<name>A0A816J794_BRANA</name>
<proteinExistence type="predicted"/>
<gene>
    <name evidence="1" type="ORF">DARMORV10_C09P61640.1</name>
</gene>
<dbReference type="Proteomes" id="UP001295469">
    <property type="component" value="Chromosome C09"/>
</dbReference>
<accession>A0A816J794</accession>
<dbReference type="AlphaFoldDB" id="A0A816J794"/>
<organism evidence="1">
    <name type="scientific">Brassica napus</name>
    <name type="common">Rape</name>
    <dbReference type="NCBI Taxonomy" id="3708"/>
    <lineage>
        <taxon>Eukaryota</taxon>
        <taxon>Viridiplantae</taxon>
        <taxon>Streptophyta</taxon>
        <taxon>Embryophyta</taxon>
        <taxon>Tracheophyta</taxon>
        <taxon>Spermatophyta</taxon>
        <taxon>Magnoliopsida</taxon>
        <taxon>eudicotyledons</taxon>
        <taxon>Gunneridae</taxon>
        <taxon>Pentapetalae</taxon>
        <taxon>rosids</taxon>
        <taxon>malvids</taxon>
        <taxon>Brassicales</taxon>
        <taxon>Brassicaceae</taxon>
        <taxon>Brassiceae</taxon>
        <taxon>Brassica</taxon>
    </lineage>
</organism>
<dbReference type="EMBL" id="HG994373">
    <property type="protein sequence ID" value="CAF1783424.1"/>
    <property type="molecule type" value="Genomic_DNA"/>
</dbReference>
<evidence type="ECO:0000313" key="1">
    <source>
        <dbReference type="EMBL" id="CAF1783424.1"/>
    </source>
</evidence>
<reference evidence="1" key="1">
    <citation type="submission" date="2021-01" db="EMBL/GenBank/DDBJ databases">
        <authorList>
            <consortium name="Genoscope - CEA"/>
            <person name="William W."/>
        </authorList>
    </citation>
    <scope>NUCLEOTIDE SEQUENCE</scope>
</reference>
<protein>
    <submittedName>
        <fullName evidence="1">(rape) hypothetical protein</fullName>
    </submittedName>
</protein>
<sequence>MEEVEKKIQQVVLDKVKECVQGKSLSLLWSSFMIFNQSTLETLTGDEFRETFIYTDKPLNADDRVRIEDLISV</sequence>